<feature type="region of interest" description="Disordered" evidence="1">
    <location>
        <begin position="59"/>
        <end position="116"/>
    </location>
</feature>
<proteinExistence type="predicted"/>
<dbReference type="AlphaFoldDB" id="A0A2V2W7X5"/>
<organism evidence="2 3">
    <name type="scientific">Trypanosoma cruzi</name>
    <dbReference type="NCBI Taxonomy" id="5693"/>
    <lineage>
        <taxon>Eukaryota</taxon>
        <taxon>Discoba</taxon>
        <taxon>Euglenozoa</taxon>
        <taxon>Kinetoplastea</taxon>
        <taxon>Metakinetoplastina</taxon>
        <taxon>Trypanosomatida</taxon>
        <taxon>Trypanosomatidae</taxon>
        <taxon>Trypanosoma</taxon>
        <taxon>Schizotrypanum</taxon>
    </lineage>
</organism>
<dbReference type="VEuPathDB" id="TriTrypDB:TcBrA4_0059720"/>
<comment type="caution">
    <text evidence="2">The sequence shown here is derived from an EMBL/GenBank/DDBJ whole genome shotgun (WGS) entry which is preliminary data.</text>
</comment>
<dbReference type="VEuPathDB" id="TriTrypDB:C3747_1g377"/>
<reference evidence="2 3" key="1">
    <citation type="journal article" date="2018" name="Microb. Genom.">
        <title>Expanding an expanded genome: long-read sequencing of Trypanosoma cruzi.</title>
        <authorList>
            <person name="Berna L."/>
            <person name="Rodriguez M."/>
            <person name="Chiribao M.L."/>
            <person name="Parodi-Talice A."/>
            <person name="Pita S."/>
            <person name="Rijo G."/>
            <person name="Alvarez-Valin F."/>
            <person name="Robello C."/>
        </authorList>
    </citation>
    <scope>NUCLEOTIDE SEQUENCE [LARGE SCALE GENOMIC DNA]</scope>
    <source>
        <strain evidence="2 3">Dm28c</strain>
    </source>
</reference>
<gene>
    <name evidence="2" type="ORF">C4B63_2g339</name>
</gene>
<dbReference type="VEuPathDB" id="TriTrypDB:TCDM_01665"/>
<dbReference type="VEuPathDB" id="TriTrypDB:TCSYLVIO_005649"/>
<dbReference type="VEuPathDB" id="TriTrypDB:Tc_MARK_4278"/>
<dbReference type="VEuPathDB" id="TriTrypDB:TcG_06502"/>
<sequence length="351" mass="38974">MDHRSALPNESPSDHVRLALQPREVKFCDLAPSLGRRAMDSPPKYEKRGFRPALQKFAHSHAAKATKTPLTDGMEAESGDEEERRRCRRRGGPLEVGVGHSLKSLKPKTRKSPRTCVQAEPLTEQMQISGNALWGEDCGVSALNSLAVLEKCVKYERRLKEELSRTHAAKMLAFRNVIIVYLASAKQCGKPILGRRRAGAEVALAQCAVVTQTLIVTIQSYIRAFQSRKHAVVRRHFRRNGLSPDLWNNSSERTLQLKEREPSTGSALSETTSSLQELLDEAEIGRLKQLYFDYYDCDVYVIPGTRPDSSIPSNALLLDSLSAHDPFLPDTDGGVVRHSLSLSTSSISSVE</sequence>
<evidence type="ECO:0000256" key="1">
    <source>
        <dbReference type="SAM" id="MobiDB-lite"/>
    </source>
</evidence>
<accession>A0A2V2W7X5</accession>
<name>A0A2V2W7X5_TRYCR</name>
<evidence type="ECO:0000313" key="3">
    <source>
        <dbReference type="Proteomes" id="UP000246121"/>
    </source>
</evidence>
<dbReference type="VEuPathDB" id="TriTrypDB:TcYC6_0071760"/>
<dbReference type="VEuPathDB" id="TriTrypDB:TcCL_NonESM09239"/>
<dbReference type="VEuPathDB" id="TriTrypDB:ECC02_002685"/>
<evidence type="ECO:0000313" key="2">
    <source>
        <dbReference type="EMBL" id="PWV02664.1"/>
    </source>
</evidence>
<dbReference type="VEuPathDB" id="TriTrypDB:TcCLB.504123.20"/>
<feature type="compositionally biased region" description="Basic residues" evidence="1">
    <location>
        <begin position="103"/>
        <end position="113"/>
    </location>
</feature>
<dbReference type="EMBL" id="PRFA01000002">
    <property type="protein sequence ID" value="PWV02664.1"/>
    <property type="molecule type" value="Genomic_DNA"/>
</dbReference>
<dbReference type="Proteomes" id="UP000246121">
    <property type="component" value="Unassembled WGS sequence"/>
</dbReference>
<dbReference type="VEuPathDB" id="TriTrypDB:BCY84_14503"/>
<dbReference type="OrthoDB" id="251139at2759"/>
<dbReference type="PROSITE" id="PS50096">
    <property type="entry name" value="IQ"/>
    <property type="match status" value="1"/>
</dbReference>
<dbReference type="VEuPathDB" id="TriTrypDB:C4B63_2g339"/>
<protein>
    <submittedName>
        <fullName evidence="2">Uncharacterized protein</fullName>
    </submittedName>
</protein>